<reference evidence="1" key="1">
    <citation type="journal article" date="2023" name="G3 (Bethesda)">
        <title>A reference genome for the long-term kleptoplast-retaining sea slug Elysia crispata morphotype clarki.</title>
        <authorList>
            <person name="Eastman K.E."/>
            <person name="Pendleton A.L."/>
            <person name="Shaikh M.A."/>
            <person name="Suttiyut T."/>
            <person name="Ogas R."/>
            <person name="Tomko P."/>
            <person name="Gavelis G."/>
            <person name="Widhalm J.R."/>
            <person name="Wisecaver J.H."/>
        </authorList>
    </citation>
    <scope>NUCLEOTIDE SEQUENCE</scope>
    <source>
        <strain evidence="1">ECLA1</strain>
    </source>
</reference>
<dbReference type="EMBL" id="JAWDGP010005741">
    <property type="protein sequence ID" value="KAK3752803.1"/>
    <property type="molecule type" value="Genomic_DNA"/>
</dbReference>
<sequence>MEHSGCTEPQWNTVNAQWMHRATVEHSGTQWMHRATVEHSGCTEPQWNTVEHSACSEPQWTGGTQTPLKPATLEFNRSVKDYSQMHALRYAAEKRCC</sequence>
<evidence type="ECO:0000313" key="1">
    <source>
        <dbReference type="EMBL" id="KAK3752803.1"/>
    </source>
</evidence>
<gene>
    <name evidence="1" type="ORF">RRG08_047575</name>
</gene>
<protein>
    <submittedName>
        <fullName evidence="1">Uncharacterized protein</fullName>
    </submittedName>
</protein>
<dbReference type="AlphaFoldDB" id="A0AAE0YPZ4"/>
<name>A0AAE0YPZ4_9GAST</name>
<comment type="caution">
    <text evidence="1">The sequence shown here is derived from an EMBL/GenBank/DDBJ whole genome shotgun (WGS) entry which is preliminary data.</text>
</comment>
<organism evidence="1 2">
    <name type="scientific">Elysia crispata</name>
    <name type="common">lettuce slug</name>
    <dbReference type="NCBI Taxonomy" id="231223"/>
    <lineage>
        <taxon>Eukaryota</taxon>
        <taxon>Metazoa</taxon>
        <taxon>Spiralia</taxon>
        <taxon>Lophotrochozoa</taxon>
        <taxon>Mollusca</taxon>
        <taxon>Gastropoda</taxon>
        <taxon>Heterobranchia</taxon>
        <taxon>Euthyneura</taxon>
        <taxon>Panpulmonata</taxon>
        <taxon>Sacoglossa</taxon>
        <taxon>Placobranchoidea</taxon>
        <taxon>Plakobranchidae</taxon>
        <taxon>Elysia</taxon>
    </lineage>
</organism>
<evidence type="ECO:0000313" key="2">
    <source>
        <dbReference type="Proteomes" id="UP001283361"/>
    </source>
</evidence>
<keyword evidence="2" id="KW-1185">Reference proteome</keyword>
<dbReference type="Proteomes" id="UP001283361">
    <property type="component" value="Unassembled WGS sequence"/>
</dbReference>
<proteinExistence type="predicted"/>
<accession>A0AAE0YPZ4</accession>